<organism evidence="1 2">
    <name type="scientific">Henriciella algicola</name>
    <dbReference type="NCBI Taxonomy" id="1608422"/>
    <lineage>
        <taxon>Bacteria</taxon>
        <taxon>Pseudomonadati</taxon>
        <taxon>Pseudomonadota</taxon>
        <taxon>Alphaproteobacteria</taxon>
        <taxon>Hyphomonadales</taxon>
        <taxon>Hyphomonadaceae</taxon>
        <taxon>Henriciella</taxon>
    </lineage>
</organism>
<keyword evidence="2" id="KW-1185">Reference proteome</keyword>
<protein>
    <submittedName>
        <fullName evidence="1">DUF3168 domain-containing protein</fullName>
    </submittedName>
</protein>
<dbReference type="Proteomes" id="UP000265845">
    <property type="component" value="Unassembled WGS sequence"/>
</dbReference>
<evidence type="ECO:0000313" key="2">
    <source>
        <dbReference type="Proteomes" id="UP000265845"/>
    </source>
</evidence>
<dbReference type="EMBL" id="QWGA01000006">
    <property type="protein sequence ID" value="RIJ29457.1"/>
    <property type="molecule type" value="Genomic_DNA"/>
</dbReference>
<name>A0A399RHJ4_9PROT</name>
<dbReference type="InterPro" id="IPR021508">
    <property type="entry name" value="Gp17-like"/>
</dbReference>
<proteinExistence type="predicted"/>
<dbReference type="AlphaFoldDB" id="A0A399RHJ4"/>
<reference evidence="1 2" key="1">
    <citation type="submission" date="2018-08" db="EMBL/GenBank/DDBJ databases">
        <title>Henriciella mobilis sp. nov., isolated from seawater.</title>
        <authorList>
            <person name="Cheng H."/>
            <person name="Wu Y.-H."/>
            <person name="Xu X.-W."/>
            <person name="Guo L.-L."/>
        </authorList>
    </citation>
    <scope>NUCLEOTIDE SEQUENCE [LARGE SCALE GENOMIC DNA]</scope>
    <source>
        <strain evidence="1 2">CCUG67844</strain>
    </source>
</reference>
<dbReference type="RefSeq" id="WP_119453864.1">
    <property type="nucleotide sequence ID" value="NZ_QWGA01000006.1"/>
</dbReference>
<dbReference type="OrthoDB" id="7630456at2"/>
<dbReference type="Gene3D" id="3.30.2000.30">
    <property type="match status" value="1"/>
</dbReference>
<gene>
    <name evidence="1" type="ORF">D1222_08625</name>
</gene>
<evidence type="ECO:0000313" key="1">
    <source>
        <dbReference type="EMBL" id="RIJ29457.1"/>
    </source>
</evidence>
<dbReference type="InterPro" id="IPR053745">
    <property type="entry name" value="Viral_Tail_Comp_sf"/>
</dbReference>
<dbReference type="Pfam" id="PF11367">
    <property type="entry name" value="Tail_completion_gp17"/>
    <property type="match status" value="1"/>
</dbReference>
<sequence>MSAPSLPSGVEAELQLAVMEALRSDAGVQAYLGNPARIFDGESDEPVFPCVELERHDVRPNGSAGHAGSAHTLSFGLRSRMGGRTEAMRILSELRRVLNAFSFGSDGLRSVLSQTLYSDVMRTPDLREFRGVLRVRIILEGAGE</sequence>
<accession>A0A399RHJ4</accession>
<comment type="caution">
    <text evidence="1">The sequence shown here is derived from an EMBL/GenBank/DDBJ whole genome shotgun (WGS) entry which is preliminary data.</text>
</comment>